<feature type="region of interest" description="Disordered" evidence="6">
    <location>
        <begin position="324"/>
        <end position="361"/>
    </location>
</feature>
<evidence type="ECO:0000256" key="1">
    <source>
        <dbReference type="ARBA" id="ARBA00022690"/>
    </source>
</evidence>
<protein>
    <submittedName>
        <fullName evidence="10">Kininogen-1</fullName>
    </submittedName>
</protein>
<accession>A0A6P3WG18</accession>
<dbReference type="InterPro" id="IPR000010">
    <property type="entry name" value="Cystatin_dom"/>
</dbReference>
<dbReference type="InterPro" id="IPR046350">
    <property type="entry name" value="Cystatin_sf"/>
</dbReference>
<dbReference type="GO" id="GO:0030195">
    <property type="term" value="P:negative regulation of blood coagulation"/>
    <property type="evidence" value="ECO:0007669"/>
    <property type="project" value="TreeGrafter"/>
</dbReference>
<dbReference type="AlphaFoldDB" id="A0A6P3WG18"/>
<reference evidence="10" key="1">
    <citation type="submission" date="2025-08" db="UniProtKB">
        <authorList>
            <consortium name="RefSeq"/>
        </authorList>
    </citation>
    <scope>IDENTIFICATION</scope>
</reference>
<feature type="chain" id="PRO_5028026372" evidence="7">
    <location>
        <begin position="22"/>
        <end position="361"/>
    </location>
</feature>
<evidence type="ECO:0000256" key="7">
    <source>
        <dbReference type="SAM" id="SignalP"/>
    </source>
</evidence>
<dbReference type="PROSITE" id="PS51647">
    <property type="entry name" value="CYSTATIN_KININOGEN"/>
    <property type="match status" value="1"/>
</dbReference>
<keyword evidence="4" id="KW-1015">Disulfide bond</keyword>
<evidence type="ECO:0000256" key="4">
    <source>
        <dbReference type="ARBA" id="ARBA00023157"/>
    </source>
</evidence>
<dbReference type="CTD" id="3827"/>
<dbReference type="RefSeq" id="XP_012697647.2">
    <property type="nucleotide sequence ID" value="XM_012842193.2"/>
</dbReference>
<dbReference type="Proteomes" id="UP000515152">
    <property type="component" value="Chromosome 10"/>
</dbReference>
<evidence type="ECO:0000259" key="8">
    <source>
        <dbReference type="PROSITE" id="PS51647"/>
    </source>
</evidence>
<keyword evidence="1" id="KW-0646">Protease inhibitor</keyword>
<proteinExistence type="predicted"/>
<dbReference type="InterPro" id="IPR050735">
    <property type="entry name" value="Kininogen_Fetuin_HRG"/>
</dbReference>
<dbReference type="CDD" id="cd00042">
    <property type="entry name" value="CY"/>
    <property type="match status" value="1"/>
</dbReference>
<dbReference type="SMART" id="SM00043">
    <property type="entry name" value="CY"/>
    <property type="match status" value="2"/>
</dbReference>
<dbReference type="PANTHER" id="PTHR13814">
    <property type="entry name" value="FETUIN"/>
    <property type="match status" value="1"/>
</dbReference>
<organism evidence="9 10">
    <name type="scientific">Clupea harengus</name>
    <name type="common">Atlantic herring</name>
    <dbReference type="NCBI Taxonomy" id="7950"/>
    <lineage>
        <taxon>Eukaryota</taxon>
        <taxon>Metazoa</taxon>
        <taxon>Chordata</taxon>
        <taxon>Craniata</taxon>
        <taxon>Vertebrata</taxon>
        <taxon>Euteleostomi</taxon>
        <taxon>Actinopterygii</taxon>
        <taxon>Neopterygii</taxon>
        <taxon>Teleostei</taxon>
        <taxon>Clupei</taxon>
        <taxon>Clupeiformes</taxon>
        <taxon>Clupeoidei</taxon>
        <taxon>Clupeidae</taxon>
        <taxon>Clupea</taxon>
    </lineage>
</organism>
<dbReference type="FunFam" id="3.10.450.10:FF:000002">
    <property type="entry name" value="Kininogen 1"/>
    <property type="match status" value="1"/>
</dbReference>
<name>A0A6P3WG18_CLUHA</name>
<dbReference type="Pfam" id="PF00031">
    <property type="entry name" value="Cystatin"/>
    <property type="match status" value="2"/>
</dbReference>
<evidence type="ECO:0000256" key="5">
    <source>
        <dbReference type="ARBA" id="ARBA00023180"/>
    </source>
</evidence>
<dbReference type="SUPFAM" id="SSF54403">
    <property type="entry name" value="Cystatin/monellin"/>
    <property type="match status" value="2"/>
</dbReference>
<feature type="domain" description="Cystatin kininogen-type" evidence="8">
    <location>
        <begin position="150"/>
        <end position="254"/>
    </location>
</feature>
<dbReference type="GeneID" id="105913166"/>
<dbReference type="GO" id="GO:0007204">
    <property type="term" value="P:positive regulation of cytosolic calcium ion concentration"/>
    <property type="evidence" value="ECO:0007669"/>
    <property type="project" value="TreeGrafter"/>
</dbReference>
<evidence type="ECO:0000256" key="2">
    <source>
        <dbReference type="ARBA" id="ARBA00022704"/>
    </source>
</evidence>
<evidence type="ECO:0000313" key="10">
    <source>
        <dbReference type="RefSeq" id="XP_012697647.2"/>
    </source>
</evidence>
<dbReference type="KEGG" id="char:105913166"/>
<dbReference type="InterPro" id="IPR027358">
    <property type="entry name" value="Kininogen-type_cystatin_dom"/>
</dbReference>
<feature type="signal peptide" evidence="7">
    <location>
        <begin position="1"/>
        <end position="21"/>
    </location>
</feature>
<dbReference type="OrthoDB" id="9937817at2759"/>
<gene>
    <name evidence="10" type="primary">kng1</name>
</gene>
<keyword evidence="2" id="KW-0789">Thiol protease inhibitor</keyword>
<dbReference type="GO" id="GO:0072562">
    <property type="term" value="C:blood microparticle"/>
    <property type="evidence" value="ECO:0007669"/>
    <property type="project" value="TreeGrafter"/>
</dbReference>
<dbReference type="GO" id="GO:0004869">
    <property type="term" value="F:cysteine-type endopeptidase inhibitor activity"/>
    <property type="evidence" value="ECO:0007669"/>
    <property type="project" value="UniProtKB-KW"/>
</dbReference>
<keyword evidence="5" id="KW-0325">Glycoprotein</keyword>
<keyword evidence="3 7" id="KW-0732">Signal</keyword>
<sequence length="361" mass="40041">MLGARLSVLSLCCLLWACGQGQETQQATQLFCDDKSVEEAVDSALVKLNGFLTTGNQYALYQILEAKKVENSTELSLRFTSRQSDCPIGGDKAWRDCEYFPTGPQDPKTCEANVSLAEGSPEVHFVSCASEPLVTRDRVHCLGCPEELNPDSEDLKEPLRFTVGQANNAHNEPFLFILKNVVSASRQVVAGFRYKLRYNMQSSNCTKEDYKEVTEECHPHENPMYVKCNSTIDVAPWRHEVPDGSVTCEPGEFITINTRRRPPGWTPLRTLVEPPTAAKKESSEEEQDIPLEASTVATDLEMTVPPTMVPPMLLPFDTQTFQPFNCPSKPWKQFTPPTAPAPPSTSTSNTDGLFNDSDLLG</sequence>
<keyword evidence="9" id="KW-1185">Reference proteome</keyword>
<evidence type="ECO:0000256" key="6">
    <source>
        <dbReference type="SAM" id="MobiDB-lite"/>
    </source>
</evidence>
<feature type="region of interest" description="Disordered" evidence="6">
    <location>
        <begin position="265"/>
        <end position="288"/>
    </location>
</feature>
<evidence type="ECO:0000256" key="3">
    <source>
        <dbReference type="ARBA" id="ARBA00022729"/>
    </source>
</evidence>
<dbReference type="Gene3D" id="3.10.450.10">
    <property type="match status" value="2"/>
</dbReference>
<dbReference type="PANTHER" id="PTHR13814:SF12">
    <property type="entry name" value="KININOGEN-1"/>
    <property type="match status" value="1"/>
</dbReference>
<evidence type="ECO:0000313" key="9">
    <source>
        <dbReference type="Proteomes" id="UP000515152"/>
    </source>
</evidence>